<dbReference type="SUPFAM" id="SSF56496">
    <property type="entry name" value="Fibrinogen C-terminal domain-like"/>
    <property type="match status" value="1"/>
</dbReference>
<name>A0AAE0ZU74_9GAST</name>
<dbReference type="InterPro" id="IPR036056">
    <property type="entry name" value="Fibrinogen-like_C"/>
</dbReference>
<dbReference type="PANTHER" id="PTHR19143:SF458">
    <property type="entry name" value="FIBRINOGEN C-TERMINAL DOMAIN-CONTAINING PROTEIN-RELATED"/>
    <property type="match status" value="1"/>
</dbReference>
<protein>
    <recommendedName>
        <fullName evidence="1">Fibrinogen C-terminal domain-containing protein</fullName>
    </recommendedName>
</protein>
<dbReference type="GO" id="GO:0005615">
    <property type="term" value="C:extracellular space"/>
    <property type="evidence" value="ECO:0007669"/>
    <property type="project" value="TreeGrafter"/>
</dbReference>
<evidence type="ECO:0000313" key="3">
    <source>
        <dbReference type="Proteomes" id="UP001283361"/>
    </source>
</evidence>
<dbReference type="InterPro" id="IPR014716">
    <property type="entry name" value="Fibrinogen_a/b/g_C_1"/>
</dbReference>
<sequence length="183" mass="20806">MTGKENFYCKWGSYVEGFGDLGSDHWLGLEAIHILTNSGHADLVIWVLDNGKYYSLYVSGFKVKDAKHFYQMTYDKIERGSLSHEAFERSKSLRQVVVTEDVPVIHIKTCYTGQTQRLDINRRKRLSGGAVGACQVKLKRGMTRPGVTELNKQDLVGFCNSDQILTSNRAFNSLSLHRDYMQC</sequence>
<evidence type="ECO:0000313" key="2">
    <source>
        <dbReference type="EMBL" id="KAK3775625.1"/>
    </source>
</evidence>
<comment type="caution">
    <text evidence="2">The sequence shown here is derived from an EMBL/GenBank/DDBJ whole genome shotgun (WGS) entry which is preliminary data.</text>
</comment>
<dbReference type="Proteomes" id="UP001283361">
    <property type="component" value="Unassembled WGS sequence"/>
</dbReference>
<dbReference type="Pfam" id="PF00147">
    <property type="entry name" value="Fibrinogen_C"/>
    <property type="match status" value="1"/>
</dbReference>
<accession>A0AAE0ZU74</accession>
<dbReference type="InterPro" id="IPR050373">
    <property type="entry name" value="Fibrinogen_C-term_domain"/>
</dbReference>
<dbReference type="InterPro" id="IPR002181">
    <property type="entry name" value="Fibrinogen_a/b/g_C_dom"/>
</dbReference>
<proteinExistence type="predicted"/>
<keyword evidence="3" id="KW-1185">Reference proteome</keyword>
<organism evidence="2 3">
    <name type="scientific">Elysia crispata</name>
    <name type="common">lettuce slug</name>
    <dbReference type="NCBI Taxonomy" id="231223"/>
    <lineage>
        <taxon>Eukaryota</taxon>
        <taxon>Metazoa</taxon>
        <taxon>Spiralia</taxon>
        <taxon>Lophotrochozoa</taxon>
        <taxon>Mollusca</taxon>
        <taxon>Gastropoda</taxon>
        <taxon>Heterobranchia</taxon>
        <taxon>Euthyneura</taxon>
        <taxon>Panpulmonata</taxon>
        <taxon>Sacoglossa</taxon>
        <taxon>Placobranchoidea</taxon>
        <taxon>Plakobranchidae</taxon>
        <taxon>Elysia</taxon>
    </lineage>
</organism>
<gene>
    <name evidence="2" type="ORF">RRG08_051483</name>
</gene>
<dbReference type="AlphaFoldDB" id="A0AAE0ZU74"/>
<evidence type="ECO:0000259" key="1">
    <source>
        <dbReference type="Pfam" id="PF00147"/>
    </source>
</evidence>
<dbReference type="EMBL" id="JAWDGP010003299">
    <property type="protein sequence ID" value="KAK3775625.1"/>
    <property type="molecule type" value="Genomic_DNA"/>
</dbReference>
<dbReference type="Gene3D" id="3.90.215.10">
    <property type="entry name" value="Gamma Fibrinogen, chain A, domain 1"/>
    <property type="match status" value="1"/>
</dbReference>
<reference evidence="2" key="1">
    <citation type="journal article" date="2023" name="G3 (Bethesda)">
        <title>A reference genome for the long-term kleptoplast-retaining sea slug Elysia crispata morphotype clarki.</title>
        <authorList>
            <person name="Eastman K.E."/>
            <person name="Pendleton A.L."/>
            <person name="Shaikh M.A."/>
            <person name="Suttiyut T."/>
            <person name="Ogas R."/>
            <person name="Tomko P."/>
            <person name="Gavelis G."/>
            <person name="Widhalm J.R."/>
            <person name="Wisecaver J.H."/>
        </authorList>
    </citation>
    <scope>NUCLEOTIDE SEQUENCE</scope>
    <source>
        <strain evidence="2">ECLA1</strain>
    </source>
</reference>
<dbReference type="PANTHER" id="PTHR19143">
    <property type="entry name" value="FIBRINOGEN/TENASCIN/ANGIOPOEITIN"/>
    <property type="match status" value="1"/>
</dbReference>
<feature type="domain" description="Fibrinogen C-terminal" evidence="1">
    <location>
        <begin position="2"/>
        <end position="78"/>
    </location>
</feature>